<keyword evidence="5" id="KW-1185">Reference proteome</keyword>
<dbReference type="EMBL" id="AP027081">
    <property type="protein sequence ID" value="BDU78088.1"/>
    <property type="molecule type" value="Genomic_DNA"/>
</dbReference>
<dbReference type="InterPro" id="IPR046540">
    <property type="entry name" value="DMFA2_C"/>
</dbReference>
<sequence length="447" mass="47741">MRFPALLPLLLALLSPARAEPPKREAAVVAGYVDGVSHDPGEALALRAHALHGAFAWDVFRVGADERPLALQADVPAEPRFIPPEGFRTGAGWPVTCTIPLSRDWPSGLYAVKLADPRARSAFYVPFVLRGPPGPPVVVMANTFTWQAYNPWGGGSFYKGEEPREPEAGFETLVSLARPDLAASTDSPKGHTGYAEKPIHRFLQARRIPYRQIADQDLHGDPAALAACKAFVITTHAEYWSREMVDRLEAFLAAGGSVLNLSGNVLWWKVTLRGDQLECRKDRGLHAQTGERGGLWKELGVPSRPLLGVQSDPRGLHTYAPFRVLAPGHWLLARRGLTRGALLAAHGENRGGGSGGETDKAGPGTPPGAVLLAHGLNPGDGGGDIVFFETPAGGAVLSAGSISVAGCLETDATLADMVDRFLVRYAGVTPRPSAYRPIRSPDAAPFH</sequence>
<feature type="chain" id="PRO_5041290659" description="N,N-dimethylformamidase beta subunit-like C-terminal domain-containing protein" evidence="2">
    <location>
        <begin position="20"/>
        <end position="447"/>
    </location>
</feature>
<evidence type="ECO:0000256" key="2">
    <source>
        <dbReference type="SAM" id="SignalP"/>
    </source>
</evidence>
<feature type="domain" description="N,N-dimethylformamidase beta subunit-like C-terminal" evidence="3">
    <location>
        <begin position="86"/>
        <end position="409"/>
    </location>
</feature>
<feature type="signal peptide" evidence="2">
    <location>
        <begin position="1"/>
        <end position="19"/>
    </location>
</feature>
<evidence type="ECO:0000313" key="5">
    <source>
        <dbReference type="Proteomes" id="UP001228113"/>
    </source>
</evidence>
<dbReference type="RefSeq" id="WP_316410550.1">
    <property type="nucleotide sequence ID" value="NZ_AP027081.1"/>
</dbReference>
<evidence type="ECO:0000256" key="1">
    <source>
        <dbReference type="SAM" id="MobiDB-lite"/>
    </source>
</evidence>
<protein>
    <recommendedName>
        <fullName evidence="3">N,N-dimethylformamidase beta subunit-like C-terminal domain-containing protein</fullName>
    </recommendedName>
</protein>
<reference evidence="4" key="1">
    <citation type="journal article" date="2023" name="Int. J. Syst. Evol. Microbiol.">
        <title>Mesoterricola silvestris gen. nov., sp. nov., Mesoterricola sediminis sp. nov., Geothrix oryzae sp. nov., Geothrix edaphica sp. nov., Geothrix rubra sp. nov., and Geothrix limicola sp. nov., six novel members of Acidobacteriota isolated from soils.</title>
        <authorList>
            <person name="Itoh H."/>
            <person name="Sugisawa Y."/>
            <person name="Mise K."/>
            <person name="Xu Z."/>
            <person name="Kuniyasu M."/>
            <person name="Ushijima N."/>
            <person name="Kawano K."/>
            <person name="Kobayashi E."/>
            <person name="Shiratori Y."/>
            <person name="Masuda Y."/>
            <person name="Senoo K."/>
        </authorList>
    </citation>
    <scope>NUCLEOTIDE SEQUENCE</scope>
    <source>
        <strain evidence="4">W786</strain>
    </source>
</reference>
<keyword evidence="2" id="KW-0732">Signal</keyword>
<evidence type="ECO:0000259" key="3">
    <source>
        <dbReference type="Pfam" id="PF20254"/>
    </source>
</evidence>
<gene>
    <name evidence="4" type="ORF">METESE_30460</name>
</gene>
<feature type="region of interest" description="Disordered" evidence="1">
    <location>
        <begin position="345"/>
        <end position="365"/>
    </location>
</feature>
<dbReference type="Pfam" id="PF20254">
    <property type="entry name" value="DMFA2_C"/>
    <property type="match status" value="1"/>
</dbReference>
<dbReference type="KEGG" id="msea:METESE_30460"/>
<proteinExistence type="predicted"/>
<dbReference type="AlphaFoldDB" id="A0AA48H8W7"/>
<organism evidence="4 5">
    <name type="scientific">Mesoterricola sediminis</name>
    <dbReference type="NCBI Taxonomy" id="2927980"/>
    <lineage>
        <taxon>Bacteria</taxon>
        <taxon>Pseudomonadati</taxon>
        <taxon>Acidobacteriota</taxon>
        <taxon>Holophagae</taxon>
        <taxon>Holophagales</taxon>
        <taxon>Holophagaceae</taxon>
        <taxon>Mesoterricola</taxon>
    </lineage>
</organism>
<evidence type="ECO:0000313" key="4">
    <source>
        <dbReference type="EMBL" id="BDU78088.1"/>
    </source>
</evidence>
<accession>A0AA48H8W7</accession>
<name>A0AA48H8W7_9BACT</name>
<dbReference type="Proteomes" id="UP001228113">
    <property type="component" value="Chromosome"/>
</dbReference>